<protein>
    <submittedName>
        <fullName evidence="1">Uncharacterized protein</fullName>
    </submittedName>
</protein>
<name>A0A4Y8KUX5_9BACT</name>
<accession>A0A4Y8KUX5</accession>
<dbReference type="EMBL" id="SOML01000017">
    <property type="protein sequence ID" value="TFD92584.1"/>
    <property type="molecule type" value="Genomic_DNA"/>
</dbReference>
<evidence type="ECO:0000313" key="2">
    <source>
        <dbReference type="Proteomes" id="UP000297861"/>
    </source>
</evidence>
<dbReference type="RefSeq" id="WP_134437541.1">
    <property type="nucleotide sequence ID" value="NZ_SOML01000017.1"/>
</dbReference>
<sequence>MVPLTTGIKFKALWEGHEDRVYQIKSVYKDYSIHPEIIENTEDKKPRVHIKADLVDCPHEKRFSSGFWFTVYEDTLTDVNNPDHKIELIEVKEVQLTLF</sequence>
<dbReference type="Proteomes" id="UP000297861">
    <property type="component" value="Unassembled WGS sequence"/>
</dbReference>
<keyword evidence="2" id="KW-1185">Reference proteome</keyword>
<proteinExistence type="predicted"/>
<comment type="caution">
    <text evidence="1">The sequence shown here is derived from an EMBL/GenBank/DDBJ whole genome shotgun (WGS) entry which is preliminary data.</text>
</comment>
<reference evidence="1 2" key="1">
    <citation type="submission" date="2019-03" db="EMBL/GenBank/DDBJ databases">
        <title>San Antonio Military Medical Center submission to MRSN (WRAIR), pending publication.</title>
        <authorList>
            <person name="Blyth D.M."/>
            <person name="Mccarthy S.L."/>
            <person name="Schall S.E."/>
            <person name="Stam J.A."/>
            <person name="Ong A.C."/>
            <person name="Mcgann P.T."/>
        </authorList>
    </citation>
    <scope>NUCLEOTIDE SEQUENCE [LARGE SCALE GENOMIC DNA]</scope>
    <source>
        <strain evidence="1 2">MRSN571793</strain>
    </source>
</reference>
<gene>
    <name evidence="1" type="ORF">E2605_18670</name>
</gene>
<evidence type="ECO:0000313" key="1">
    <source>
        <dbReference type="EMBL" id="TFD92584.1"/>
    </source>
</evidence>
<organism evidence="1 2">
    <name type="scientific">Dysgonomonas capnocytophagoides</name>
    <dbReference type="NCBI Taxonomy" id="45254"/>
    <lineage>
        <taxon>Bacteria</taxon>
        <taxon>Pseudomonadati</taxon>
        <taxon>Bacteroidota</taxon>
        <taxon>Bacteroidia</taxon>
        <taxon>Bacteroidales</taxon>
        <taxon>Dysgonomonadaceae</taxon>
        <taxon>Dysgonomonas</taxon>
    </lineage>
</organism>
<dbReference type="AlphaFoldDB" id="A0A4Y8KUX5"/>